<comment type="caution">
    <text evidence="4">The sequence shown here is derived from an EMBL/GenBank/DDBJ whole genome shotgun (WGS) entry which is preliminary data.</text>
</comment>
<accession>A0A8E2B2B4</accession>
<evidence type="ECO:0000259" key="3">
    <source>
        <dbReference type="Pfam" id="PF01494"/>
    </source>
</evidence>
<evidence type="ECO:0000256" key="1">
    <source>
        <dbReference type="ARBA" id="ARBA00023002"/>
    </source>
</evidence>
<evidence type="ECO:0000256" key="2">
    <source>
        <dbReference type="ARBA" id="ARBA00023033"/>
    </source>
</evidence>
<name>A0A8E2B2B4_9PSEU</name>
<gene>
    <name evidence="4" type="ORF">H5411_03695</name>
</gene>
<dbReference type="AlphaFoldDB" id="A0A8E2B2B4"/>
<dbReference type="InterPro" id="IPR050493">
    <property type="entry name" value="FAD-dep_Monooxygenase_BioMet"/>
</dbReference>
<keyword evidence="2 4" id="KW-0503">Monooxygenase</keyword>
<dbReference type="Pfam" id="PF01494">
    <property type="entry name" value="FAD_binding_3"/>
    <property type="match status" value="1"/>
</dbReference>
<proteinExistence type="predicted"/>
<dbReference type="PRINTS" id="PR00420">
    <property type="entry name" value="RNGMNOXGNASE"/>
</dbReference>
<organism evidence="4 5">
    <name type="scientific">Amycolatopsis echigonensis</name>
    <dbReference type="NCBI Taxonomy" id="2576905"/>
    <lineage>
        <taxon>Bacteria</taxon>
        <taxon>Bacillati</taxon>
        <taxon>Actinomycetota</taxon>
        <taxon>Actinomycetes</taxon>
        <taxon>Pseudonocardiales</taxon>
        <taxon>Pseudonocardiaceae</taxon>
        <taxon>Amycolatopsis</taxon>
    </lineage>
</organism>
<dbReference type="PANTHER" id="PTHR13789:SF309">
    <property type="entry name" value="PUTATIVE (AFU_ORTHOLOGUE AFUA_6G14510)-RELATED"/>
    <property type="match status" value="1"/>
</dbReference>
<keyword evidence="1" id="KW-0560">Oxidoreductase</keyword>
<dbReference type="InterPro" id="IPR036188">
    <property type="entry name" value="FAD/NAD-bd_sf"/>
</dbReference>
<evidence type="ECO:0000313" key="4">
    <source>
        <dbReference type="EMBL" id="MBB2498243.1"/>
    </source>
</evidence>
<dbReference type="InterPro" id="IPR002938">
    <property type="entry name" value="FAD-bd"/>
</dbReference>
<evidence type="ECO:0000313" key="5">
    <source>
        <dbReference type="Proteomes" id="UP000550260"/>
    </source>
</evidence>
<dbReference type="PANTHER" id="PTHR13789">
    <property type="entry name" value="MONOOXYGENASE"/>
    <property type="match status" value="1"/>
</dbReference>
<reference evidence="4 5" key="1">
    <citation type="submission" date="2020-08" db="EMBL/GenBank/DDBJ databases">
        <title>Amycolatopsis echigonensis JCM 21831.</title>
        <authorList>
            <person name="Tedsree N."/>
            <person name="Kuncharoen N."/>
            <person name="Likhitwitayawuid K."/>
            <person name="Tanasupawat S."/>
        </authorList>
    </citation>
    <scope>NUCLEOTIDE SEQUENCE [LARGE SCALE GENOMIC DNA]</scope>
    <source>
        <strain evidence="4 5">JCM 21831</strain>
    </source>
</reference>
<dbReference type="EMBL" id="JACJHR010000003">
    <property type="protein sequence ID" value="MBB2498243.1"/>
    <property type="molecule type" value="Genomic_DNA"/>
</dbReference>
<dbReference type="Gene3D" id="3.50.50.60">
    <property type="entry name" value="FAD/NAD(P)-binding domain"/>
    <property type="match status" value="1"/>
</dbReference>
<sequence length="401" mass="43156">MGNLFQGENMKVLVIGGGIAGATTAMALRRAGIEATVYEAYPKAADGVGTALTLSPNGRNALRQIDADDAVAAVGIEVPGMVMQNHRGRVVGRFDGLPELPSSLLLRRDRLYRVLMDEARGRGITVEFGKRLKSVENKADQVIAHFADGTSAAGDIMVGADGIRSAVRSALDPAAPAPRYTGLLGLGGWIRNPGLPVTGNYQHFAFGKRAFFGYFIDADEILWFSNVPAADPAEAKTASPEHWLAVLRERHADDIPARDIIALLKPEDVAQPGILEDIPTVRTWHRGRVVLVGDAAHPTSPSSGQGASQAVESSLELARALRDNPDVATAFAQYEAARRERVERIIARAAKINNDKAAGPVARIVRDLLMPVMMKTVMSPEKMFGDLHRHRIEFAPSRAAV</sequence>
<dbReference type="SUPFAM" id="SSF51905">
    <property type="entry name" value="FAD/NAD(P)-binding domain"/>
    <property type="match status" value="1"/>
</dbReference>
<feature type="domain" description="FAD-binding" evidence="3">
    <location>
        <begin position="10"/>
        <end position="348"/>
    </location>
</feature>
<dbReference type="GO" id="GO:0071949">
    <property type="term" value="F:FAD binding"/>
    <property type="evidence" value="ECO:0007669"/>
    <property type="project" value="InterPro"/>
</dbReference>
<dbReference type="GO" id="GO:0004497">
    <property type="term" value="F:monooxygenase activity"/>
    <property type="evidence" value="ECO:0007669"/>
    <property type="project" value="UniProtKB-KW"/>
</dbReference>
<protein>
    <submittedName>
        <fullName evidence="4">FAD-dependent monooxygenase</fullName>
    </submittedName>
</protein>
<dbReference type="Proteomes" id="UP000550260">
    <property type="component" value="Unassembled WGS sequence"/>
</dbReference>